<organism evidence="2 3">
    <name type="scientific">Monoraphidium neglectum</name>
    <dbReference type="NCBI Taxonomy" id="145388"/>
    <lineage>
        <taxon>Eukaryota</taxon>
        <taxon>Viridiplantae</taxon>
        <taxon>Chlorophyta</taxon>
        <taxon>core chlorophytes</taxon>
        <taxon>Chlorophyceae</taxon>
        <taxon>CS clade</taxon>
        <taxon>Sphaeropleales</taxon>
        <taxon>Selenastraceae</taxon>
        <taxon>Monoraphidium</taxon>
    </lineage>
</organism>
<dbReference type="OrthoDB" id="527344at2759"/>
<evidence type="ECO:0000256" key="1">
    <source>
        <dbReference type="SAM" id="MobiDB-lite"/>
    </source>
</evidence>
<sequence length="242" mass="24897">MRQAQAPESTNVAEAHEFDYSRQRQLVYDEDDVRVYSTPVDHYFTEGPVAYRLEWGGMAVVIGGDTAPVMTLAELSEAADVLVLDAMATALDNEKGVAGAEDGAPLEGSDGGGGGRGAAAGAARGTTVRERRNIVTSHTTPAEAGRMFAAAAPRLAIATHNAINGFSLPHIVSEVRKSYVGPLSVAQDLDYWDVCPDRIEAGRLLAAAESWGLIFGDGAALAGGGRGGAGGAAADGRGGAAR</sequence>
<dbReference type="InterPro" id="IPR036866">
    <property type="entry name" value="RibonucZ/Hydroxyglut_hydro"/>
</dbReference>
<dbReference type="AlphaFoldDB" id="A0A0D2MVJ3"/>
<keyword evidence="3" id="KW-1185">Reference proteome</keyword>
<dbReference type="RefSeq" id="XP_013905564.1">
    <property type="nucleotide sequence ID" value="XM_014050110.1"/>
</dbReference>
<feature type="compositionally biased region" description="Gly residues" evidence="1">
    <location>
        <begin position="109"/>
        <end position="118"/>
    </location>
</feature>
<dbReference type="EMBL" id="KK100358">
    <property type="protein sequence ID" value="KIZ06545.1"/>
    <property type="molecule type" value="Genomic_DNA"/>
</dbReference>
<dbReference type="SUPFAM" id="SSF56281">
    <property type="entry name" value="Metallo-hydrolase/oxidoreductase"/>
    <property type="match status" value="1"/>
</dbReference>
<dbReference type="KEGG" id="mng:MNEG_1404"/>
<dbReference type="Gene3D" id="3.60.15.10">
    <property type="entry name" value="Ribonuclease Z/Hydroxyacylglutathione hydrolase-like"/>
    <property type="match status" value="1"/>
</dbReference>
<reference evidence="2 3" key="1">
    <citation type="journal article" date="2013" name="BMC Genomics">
        <title>Reconstruction of the lipid metabolism for the microalga Monoraphidium neglectum from its genome sequence reveals characteristics suitable for biofuel production.</title>
        <authorList>
            <person name="Bogen C."/>
            <person name="Al-Dilaimi A."/>
            <person name="Albersmeier A."/>
            <person name="Wichmann J."/>
            <person name="Grundmann M."/>
            <person name="Rupp O."/>
            <person name="Lauersen K.J."/>
            <person name="Blifernez-Klassen O."/>
            <person name="Kalinowski J."/>
            <person name="Goesmann A."/>
            <person name="Mussgnug J.H."/>
            <person name="Kruse O."/>
        </authorList>
    </citation>
    <scope>NUCLEOTIDE SEQUENCE [LARGE SCALE GENOMIC DNA]</scope>
    <source>
        <strain evidence="2 3">SAG 48.87</strain>
    </source>
</reference>
<dbReference type="GeneID" id="25731562"/>
<feature type="region of interest" description="Disordered" evidence="1">
    <location>
        <begin position="98"/>
        <end position="126"/>
    </location>
</feature>
<protein>
    <submittedName>
        <fullName evidence="2">Uncharacterized protein</fullName>
    </submittedName>
</protein>
<accession>A0A0D2MVJ3</accession>
<gene>
    <name evidence="2" type="ORF">MNEG_1404</name>
</gene>
<name>A0A0D2MVJ3_9CHLO</name>
<evidence type="ECO:0000313" key="3">
    <source>
        <dbReference type="Proteomes" id="UP000054498"/>
    </source>
</evidence>
<proteinExistence type="predicted"/>
<evidence type="ECO:0000313" key="2">
    <source>
        <dbReference type="EMBL" id="KIZ06545.1"/>
    </source>
</evidence>
<dbReference type="Proteomes" id="UP000054498">
    <property type="component" value="Unassembled WGS sequence"/>
</dbReference>